<dbReference type="InterPro" id="IPR001849">
    <property type="entry name" value="PH_domain"/>
</dbReference>
<gene>
    <name evidence="2" type="ORF">B9Z55_027312</name>
</gene>
<dbReference type="GO" id="GO:0031106">
    <property type="term" value="P:septin ring organization"/>
    <property type="evidence" value="ECO:0007669"/>
    <property type="project" value="TreeGrafter"/>
</dbReference>
<dbReference type="PANTHER" id="PTHR21538:SF23">
    <property type="entry name" value="ANILLIN"/>
    <property type="match status" value="1"/>
</dbReference>
<protein>
    <recommendedName>
        <fullName evidence="1">PH domain-containing protein</fullName>
    </recommendedName>
</protein>
<evidence type="ECO:0000313" key="2">
    <source>
        <dbReference type="EMBL" id="PIC13973.1"/>
    </source>
</evidence>
<keyword evidence="3" id="KW-1185">Reference proteome</keyword>
<dbReference type="Gene3D" id="2.30.29.30">
    <property type="entry name" value="Pleckstrin-homology domain (PH domain)/Phosphotyrosine-binding domain (PTB)"/>
    <property type="match status" value="1"/>
</dbReference>
<evidence type="ECO:0000313" key="3">
    <source>
        <dbReference type="Proteomes" id="UP000230233"/>
    </source>
</evidence>
<comment type="caution">
    <text evidence="2">The sequence shown here is derived from an EMBL/GenBank/DDBJ whole genome shotgun (WGS) entry which is preliminary data.</text>
</comment>
<sequence>MFHTISYMASWERYCAVLRRGVVLFWKYPDDEQNGREPKMRIDLTKCTNNSIENCSADLCPRPESSVIEILVDAEDGTIGSVVEKKMFGAFFQLKNVENRF</sequence>
<dbReference type="Pfam" id="PF00169">
    <property type="entry name" value="PH"/>
    <property type="match status" value="1"/>
</dbReference>
<accession>A0A2G5SGF3</accession>
<dbReference type="AlphaFoldDB" id="A0A2G5SGF3"/>
<dbReference type="GO" id="GO:0000281">
    <property type="term" value="P:mitotic cytokinesis"/>
    <property type="evidence" value="ECO:0007669"/>
    <property type="project" value="TreeGrafter"/>
</dbReference>
<feature type="domain" description="PH" evidence="1">
    <location>
        <begin position="10"/>
        <end position="65"/>
    </location>
</feature>
<evidence type="ECO:0000259" key="1">
    <source>
        <dbReference type="Pfam" id="PF00169"/>
    </source>
</evidence>
<proteinExistence type="predicted"/>
<dbReference type="InterPro" id="IPR051364">
    <property type="entry name" value="Cytokinesis/Rho-signaling"/>
</dbReference>
<dbReference type="OrthoDB" id="5915976at2759"/>
<reference evidence="3" key="1">
    <citation type="submission" date="2017-10" db="EMBL/GenBank/DDBJ databases">
        <title>Rapid genome shrinkage in a self-fertile nematode reveals novel sperm competition proteins.</title>
        <authorList>
            <person name="Yin D."/>
            <person name="Schwarz E.M."/>
            <person name="Thomas C.G."/>
            <person name="Felde R.L."/>
            <person name="Korf I.F."/>
            <person name="Cutter A.D."/>
            <person name="Schartner C.M."/>
            <person name="Ralston E.J."/>
            <person name="Meyer B.J."/>
            <person name="Haag E.S."/>
        </authorList>
    </citation>
    <scope>NUCLEOTIDE SEQUENCE [LARGE SCALE GENOMIC DNA]</scope>
    <source>
        <strain evidence="3">JU1422</strain>
    </source>
</reference>
<name>A0A2G5SGF3_9PELO</name>
<dbReference type="STRING" id="1611254.A0A2G5SGF3"/>
<dbReference type="InterPro" id="IPR011993">
    <property type="entry name" value="PH-like_dom_sf"/>
</dbReference>
<dbReference type="EMBL" id="PDUG01000009">
    <property type="protein sequence ID" value="PIC13973.1"/>
    <property type="molecule type" value="Genomic_DNA"/>
</dbReference>
<dbReference type="SUPFAM" id="SSF50729">
    <property type="entry name" value="PH domain-like"/>
    <property type="match status" value="1"/>
</dbReference>
<organism evidence="2 3">
    <name type="scientific">Caenorhabditis nigoni</name>
    <dbReference type="NCBI Taxonomy" id="1611254"/>
    <lineage>
        <taxon>Eukaryota</taxon>
        <taxon>Metazoa</taxon>
        <taxon>Ecdysozoa</taxon>
        <taxon>Nematoda</taxon>
        <taxon>Chromadorea</taxon>
        <taxon>Rhabditida</taxon>
        <taxon>Rhabditina</taxon>
        <taxon>Rhabditomorpha</taxon>
        <taxon>Rhabditoidea</taxon>
        <taxon>Rhabditidae</taxon>
        <taxon>Peloderinae</taxon>
        <taxon>Caenorhabditis</taxon>
    </lineage>
</organism>
<dbReference type="GO" id="GO:0005826">
    <property type="term" value="C:actomyosin contractile ring"/>
    <property type="evidence" value="ECO:0007669"/>
    <property type="project" value="TreeGrafter"/>
</dbReference>
<dbReference type="GO" id="GO:0000915">
    <property type="term" value="P:actomyosin contractile ring assembly"/>
    <property type="evidence" value="ECO:0007669"/>
    <property type="project" value="TreeGrafter"/>
</dbReference>
<dbReference type="Proteomes" id="UP000230233">
    <property type="component" value="Unassembled WGS sequence"/>
</dbReference>
<dbReference type="PANTHER" id="PTHR21538">
    <property type="entry name" value="ANILLIN/RHOTEKIN RTKN"/>
    <property type="match status" value="1"/>
</dbReference>